<accession>A0A1F5GHH0</accession>
<evidence type="ECO:0000313" key="2">
    <source>
        <dbReference type="Proteomes" id="UP000177124"/>
    </source>
</evidence>
<gene>
    <name evidence="1" type="ORF">A3D07_01355</name>
</gene>
<name>A0A1F5GHH0_9BACT</name>
<comment type="caution">
    <text evidence="1">The sequence shown here is derived from an EMBL/GenBank/DDBJ whole genome shotgun (WGS) entry which is preliminary data.</text>
</comment>
<protein>
    <submittedName>
        <fullName evidence="1">Uncharacterized protein</fullName>
    </submittedName>
</protein>
<dbReference type="AlphaFoldDB" id="A0A1F5GHH0"/>
<evidence type="ECO:0000313" key="1">
    <source>
        <dbReference type="EMBL" id="OGD91308.1"/>
    </source>
</evidence>
<dbReference type="EMBL" id="MFBF01000018">
    <property type="protein sequence ID" value="OGD91308.1"/>
    <property type="molecule type" value="Genomic_DNA"/>
</dbReference>
<dbReference type="Pfam" id="PF18924">
    <property type="entry name" value="DUF5674"/>
    <property type="match status" value="1"/>
</dbReference>
<reference evidence="1 2" key="1">
    <citation type="journal article" date="2016" name="Nat. Commun.">
        <title>Thousands of microbial genomes shed light on interconnected biogeochemical processes in an aquifer system.</title>
        <authorList>
            <person name="Anantharaman K."/>
            <person name="Brown C.T."/>
            <person name="Hug L.A."/>
            <person name="Sharon I."/>
            <person name="Castelle C.J."/>
            <person name="Probst A.J."/>
            <person name="Thomas B.C."/>
            <person name="Singh A."/>
            <person name="Wilkins M.J."/>
            <person name="Karaoz U."/>
            <person name="Brodie E.L."/>
            <person name="Williams K.H."/>
            <person name="Hubbard S.S."/>
            <person name="Banfield J.F."/>
        </authorList>
    </citation>
    <scope>NUCLEOTIDE SEQUENCE [LARGE SCALE GENOMIC DNA]</scope>
</reference>
<sequence>MGKLSEEFETYIKTVIDIDKKICCAGANRHFENEAILLKDGSKQKGLWGGGIDLKTLAIDNNSMINIRPNDKNLSNEIQDPETRKKFENLMKYFFGVLF</sequence>
<dbReference type="Proteomes" id="UP000177124">
    <property type="component" value="Unassembled WGS sequence"/>
</dbReference>
<organism evidence="1 2">
    <name type="scientific">Candidatus Curtissbacteria bacterium RIFCSPHIGHO2_02_FULL_42_15</name>
    <dbReference type="NCBI Taxonomy" id="1797716"/>
    <lineage>
        <taxon>Bacteria</taxon>
        <taxon>Candidatus Curtissiibacteriota</taxon>
    </lineage>
</organism>
<dbReference type="InterPro" id="IPR043731">
    <property type="entry name" value="DUF5674"/>
</dbReference>
<proteinExistence type="predicted"/>
<dbReference type="STRING" id="1797716.A3D07_01355"/>